<dbReference type="EMBL" id="JAIZAY010000008">
    <property type="protein sequence ID" value="KAJ8038037.1"/>
    <property type="molecule type" value="Genomic_DNA"/>
</dbReference>
<organism evidence="2 3">
    <name type="scientific">Holothuria leucospilota</name>
    <name type="common">Black long sea cucumber</name>
    <name type="synonym">Mertensiothuria leucospilota</name>
    <dbReference type="NCBI Taxonomy" id="206669"/>
    <lineage>
        <taxon>Eukaryota</taxon>
        <taxon>Metazoa</taxon>
        <taxon>Echinodermata</taxon>
        <taxon>Eleutherozoa</taxon>
        <taxon>Echinozoa</taxon>
        <taxon>Holothuroidea</taxon>
        <taxon>Aspidochirotacea</taxon>
        <taxon>Aspidochirotida</taxon>
        <taxon>Holothuriidae</taxon>
        <taxon>Holothuria</taxon>
    </lineage>
</organism>
<reference evidence="2" key="1">
    <citation type="submission" date="2021-10" db="EMBL/GenBank/DDBJ databases">
        <title>Tropical sea cucumber genome reveals ecological adaptation and Cuvierian tubules defense mechanism.</title>
        <authorList>
            <person name="Chen T."/>
        </authorList>
    </citation>
    <scope>NUCLEOTIDE SEQUENCE</scope>
    <source>
        <strain evidence="2">Nanhai2018</strain>
        <tissue evidence="2">Muscle</tissue>
    </source>
</reference>
<sequence length="66" mass="7252">MAIAVKICRVAETSKSQVKELQSDDAVSVHAFHSAHQRKQGRPKPSKGQNELTSQQQNKPSGNIQL</sequence>
<protein>
    <submittedName>
        <fullName evidence="2">Uncharacterized protein</fullName>
    </submittedName>
</protein>
<evidence type="ECO:0000313" key="3">
    <source>
        <dbReference type="Proteomes" id="UP001152320"/>
    </source>
</evidence>
<comment type="caution">
    <text evidence="2">The sequence shown here is derived from an EMBL/GenBank/DDBJ whole genome shotgun (WGS) entry which is preliminary data.</text>
</comment>
<feature type="compositionally biased region" description="Polar residues" evidence="1">
    <location>
        <begin position="47"/>
        <end position="66"/>
    </location>
</feature>
<proteinExistence type="predicted"/>
<feature type="compositionally biased region" description="Basic residues" evidence="1">
    <location>
        <begin position="33"/>
        <end position="45"/>
    </location>
</feature>
<dbReference type="AlphaFoldDB" id="A0A9Q1H731"/>
<evidence type="ECO:0000313" key="2">
    <source>
        <dbReference type="EMBL" id="KAJ8038037.1"/>
    </source>
</evidence>
<feature type="region of interest" description="Disordered" evidence="1">
    <location>
        <begin position="30"/>
        <end position="66"/>
    </location>
</feature>
<dbReference type="Proteomes" id="UP001152320">
    <property type="component" value="Chromosome 8"/>
</dbReference>
<gene>
    <name evidence="2" type="ORF">HOLleu_19005</name>
</gene>
<evidence type="ECO:0000256" key="1">
    <source>
        <dbReference type="SAM" id="MobiDB-lite"/>
    </source>
</evidence>
<keyword evidence="3" id="KW-1185">Reference proteome</keyword>
<accession>A0A9Q1H731</accession>
<name>A0A9Q1H731_HOLLE</name>